<dbReference type="CDD" id="cd00093">
    <property type="entry name" value="HTH_XRE"/>
    <property type="match status" value="1"/>
</dbReference>
<dbReference type="InterPro" id="IPR001387">
    <property type="entry name" value="Cro/C1-type_HTH"/>
</dbReference>
<dbReference type="InterPro" id="IPR010982">
    <property type="entry name" value="Lambda_DNA-bd_dom_sf"/>
</dbReference>
<evidence type="ECO:0000313" key="3">
    <source>
        <dbReference type="EMBL" id="VYS95666.1"/>
    </source>
</evidence>
<dbReference type="GO" id="GO:0003677">
    <property type="term" value="F:DNA binding"/>
    <property type="evidence" value="ECO:0007669"/>
    <property type="project" value="UniProtKB-KW"/>
</dbReference>
<evidence type="ECO:0000259" key="2">
    <source>
        <dbReference type="PROSITE" id="PS50943"/>
    </source>
</evidence>
<dbReference type="RefSeq" id="WP_003022518.1">
    <property type="nucleotide sequence ID" value="NZ_CACRSY010000008.1"/>
</dbReference>
<dbReference type="PANTHER" id="PTHR46558:SF4">
    <property type="entry name" value="DNA-BIDING PHAGE PROTEIN"/>
    <property type="match status" value="1"/>
</dbReference>
<protein>
    <submittedName>
        <fullName evidence="3">Anaerobic benzoate catabolism transcriptional regulator</fullName>
    </submittedName>
</protein>
<feature type="domain" description="HTH cro/C1-type" evidence="2">
    <location>
        <begin position="5"/>
        <end position="59"/>
    </location>
</feature>
<reference evidence="3" key="1">
    <citation type="submission" date="2019-11" db="EMBL/GenBank/DDBJ databases">
        <authorList>
            <person name="Feng L."/>
        </authorList>
    </citation>
    <scope>NUCLEOTIDE SEQUENCE</scope>
    <source>
        <strain evidence="3">BhanseniiLFYP23</strain>
    </source>
</reference>
<organism evidence="3">
    <name type="scientific">Blautia hansenii</name>
    <name type="common">Ruminococcus hansenii</name>
    <dbReference type="NCBI Taxonomy" id="1322"/>
    <lineage>
        <taxon>Bacteria</taxon>
        <taxon>Bacillati</taxon>
        <taxon>Bacillota</taxon>
        <taxon>Clostridia</taxon>
        <taxon>Lachnospirales</taxon>
        <taxon>Lachnospiraceae</taxon>
        <taxon>Blautia</taxon>
    </lineage>
</organism>
<sequence>MKTKVKELRTEGKMTQQQLADLVHVSSRTIISIEKGQYNPSLMLAYRMAMVFGVSVEELCCLKENKELEDKEYEDL</sequence>
<dbReference type="PANTHER" id="PTHR46558">
    <property type="entry name" value="TRACRIPTIONAL REGULATORY PROTEIN-RELATED-RELATED"/>
    <property type="match status" value="1"/>
</dbReference>
<name>A0A6N2SR90_BLAHA</name>
<dbReference type="SMART" id="SM00530">
    <property type="entry name" value="HTH_XRE"/>
    <property type="match status" value="1"/>
</dbReference>
<evidence type="ECO:0000256" key="1">
    <source>
        <dbReference type="ARBA" id="ARBA00023125"/>
    </source>
</evidence>
<gene>
    <name evidence="3" type="ORF">BHLFYP23_02238</name>
</gene>
<dbReference type="Gene3D" id="1.10.260.40">
    <property type="entry name" value="lambda repressor-like DNA-binding domains"/>
    <property type="match status" value="1"/>
</dbReference>
<dbReference type="PROSITE" id="PS50943">
    <property type="entry name" value="HTH_CROC1"/>
    <property type="match status" value="1"/>
</dbReference>
<accession>A0A6N2SR90</accession>
<dbReference type="Pfam" id="PF01381">
    <property type="entry name" value="HTH_3"/>
    <property type="match status" value="1"/>
</dbReference>
<dbReference type="SUPFAM" id="SSF47413">
    <property type="entry name" value="lambda repressor-like DNA-binding domains"/>
    <property type="match status" value="1"/>
</dbReference>
<dbReference type="EMBL" id="CACRSY010000008">
    <property type="protein sequence ID" value="VYS95666.1"/>
    <property type="molecule type" value="Genomic_DNA"/>
</dbReference>
<keyword evidence="1" id="KW-0238">DNA-binding</keyword>
<proteinExistence type="predicted"/>
<dbReference type="AlphaFoldDB" id="A0A6N2SR90"/>